<dbReference type="Proteomes" id="UP001454036">
    <property type="component" value="Unassembled WGS sequence"/>
</dbReference>
<evidence type="ECO:0000256" key="1">
    <source>
        <dbReference type="SAM" id="MobiDB-lite"/>
    </source>
</evidence>
<protein>
    <submittedName>
        <fullName evidence="2">Uncharacterized protein</fullName>
    </submittedName>
</protein>
<feature type="compositionally biased region" description="Basic residues" evidence="1">
    <location>
        <begin position="154"/>
        <end position="163"/>
    </location>
</feature>
<gene>
    <name evidence="2" type="ORF">LIER_03121</name>
</gene>
<evidence type="ECO:0000313" key="3">
    <source>
        <dbReference type="Proteomes" id="UP001454036"/>
    </source>
</evidence>
<feature type="compositionally biased region" description="Basic residues" evidence="1">
    <location>
        <begin position="204"/>
        <end position="214"/>
    </location>
</feature>
<feature type="region of interest" description="Disordered" evidence="1">
    <location>
        <begin position="188"/>
        <end position="222"/>
    </location>
</feature>
<reference evidence="2 3" key="1">
    <citation type="submission" date="2024-01" db="EMBL/GenBank/DDBJ databases">
        <title>The complete chloroplast genome sequence of Lithospermum erythrorhizon: insights into the phylogenetic relationship among Boraginaceae species and the maternal lineages of purple gromwells.</title>
        <authorList>
            <person name="Okada T."/>
            <person name="Watanabe K."/>
        </authorList>
    </citation>
    <scope>NUCLEOTIDE SEQUENCE [LARGE SCALE GENOMIC DNA]</scope>
</reference>
<organism evidence="2 3">
    <name type="scientific">Lithospermum erythrorhizon</name>
    <name type="common">Purple gromwell</name>
    <name type="synonym">Lithospermum officinale var. erythrorhizon</name>
    <dbReference type="NCBI Taxonomy" id="34254"/>
    <lineage>
        <taxon>Eukaryota</taxon>
        <taxon>Viridiplantae</taxon>
        <taxon>Streptophyta</taxon>
        <taxon>Embryophyta</taxon>
        <taxon>Tracheophyta</taxon>
        <taxon>Spermatophyta</taxon>
        <taxon>Magnoliopsida</taxon>
        <taxon>eudicotyledons</taxon>
        <taxon>Gunneridae</taxon>
        <taxon>Pentapetalae</taxon>
        <taxon>asterids</taxon>
        <taxon>lamiids</taxon>
        <taxon>Boraginales</taxon>
        <taxon>Boraginaceae</taxon>
        <taxon>Boraginoideae</taxon>
        <taxon>Lithospermeae</taxon>
        <taxon>Lithospermum</taxon>
    </lineage>
</organism>
<dbReference type="PANTHER" id="PTHR34193:SF19">
    <property type="entry name" value="PENTATRICOPEPTIDE REPEAT-CONTAINING PROTEIN"/>
    <property type="match status" value="1"/>
</dbReference>
<dbReference type="PANTHER" id="PTHR34193">
    <property type="entry name" value="OS11G0199801 PROTEIN"/>
    <property type="match status" value="1"/>
</dbReference>
<proteinExistence type="predicted"/>
<evidence type="ECO:0000313" key="2">
    <source>
        <dbReference type="EMBL" id="GAA0142160.1"/>
    </source>
</evidence>
<keyword evidence="3" id="KW-1185">Reference proteome</keyword>
<dbReference type="AlphaFoldDB" id="A0AAV3NVW7"/>
<dbReference type="EMBL" id="BAABME010000369">
    <property type="protein sequence ID" value="GAA0142160.1"/>
    <property type="molecule type" value="Genomic_DNA"/>
</dbReference>
<sequence>MASAMQVIKNSIKREYFHPPKPTYQSNIISKDVVDDKTRKNDIQTSDCEIEFQTQHHIADHCLGSPPEWTRRASRGLKAGAFASFSLQHHHSLSSPTKRLQVITESRDSLMRMVEDMPESSYELSLRDIVDDQRSMEEVQQKAMKKSKSDLNTKRRSTKKGKISRSESMESGVFLLKIFVPAFLGSSRDSKEKTCPKVSPPKPSSKRAKNRNGLHRSTSDISWSKERPLTSYFRAASWSSNRKQRQRGCLF</sequence>
<name>A0AAV3NVW7_LITER</name>
<comment type="caution">
    <text evidence="2">The sequence shown here is derived from an EMBL/GenBank/DDBJ whole genome shotgun (WGS) entry which is preliminary data.</text>
</comment>
<feature type="region of interest" description="Disordered" evidence="1">
    <location>
        <begin position="135"/>
        <end position="165"/>
    </location>
</feature>
<accession>A0AAV3NVW7</accession>